<dbReference type="InterPro" id="IPR019554">
    <property type="entry name" value="Soluble_ligand-bd"/>
</dbReference>
<accession>A0A9X1Y7K6</accession>
<organism evidence="5 6">
    <name type="scientific">Roseomonas acroporae</name>
    <dbReference type="NCBI Taxonomy" id="2937791"/>
    <lineage>
        <taxon>Bacteria</taxon>
        <taxon>Pseudomonadati</taxon>
        <taxon>Pseudomonadota</taxon>
        <taxon>Alphaproteobacteria</taxon>
        <taxon>Acetobacterales</taxon>
        <taxon>Roseomonadaceae</taxon>
        <taxon>Roseomonas</taxon>
    </lineage>
</organism>
<dbReference type="Gene3D" id="3.10.560.10">
    <property type="entry name" value="Outer membrane lipoprotein wza domain like"/>
    <property type="match status" value="2"/>
</dbReference>
<feature type="region of interest" description="Disordered" evidence="2">
    <location>
        <begin position="81"/>
        <end position="107"/>
    </location>
</feature>
<evidence type="ECO:0000313" key="6">
    <source>
        <dbReference type="Proteomes" id="UP001139516"/>
    </source>
</evidence>
<evidence type="ECO:0000256" key="1">
    <source>
        <dbReference type="ARBA" id="ARBA00022729"/>
    </source>
</evidence>
<dbReference type="GO" id="GO:0015159">
    <property type="term" value="F:polysaccharide transmembrane transporter activity"/>
    <property type="evidence" value="ECO:0007669"/>
    <property type="project" value="InterPro"/>
</dbReference>
<comment type="caution">
    <text evidence="5">The sequence shown here is derived from an EMBL/GenBank/DDBJ whole genome shotgun (WGS) entry which is preliminary data.</text>
</comment>
<dbReference type="Gene3D" id="3.30.1950.10">
    <property type="entry name" value="wza like domain"/>
    <property type="match status" value="1"/>
</dbReference>
<dbReference type="Pfam" id="PF10531">
    <property type="entry name" value="SLBB"/>
    <property type="match status" value="1"/>
</dbReference>
<evidence type="ECO:0000259" key="3">
    <source>
        <dbReference type="Pfam" id="PF02563"/>
    </source>
</evidence>
<dbReference type="AlphaFoldDB" id="A0A9X1Y7K6"/>
<dbReference type="InterPro" id="IPR049712">
    <property type="entry name" value="Poly_export"/>
</dbReference>
<dbReference type="InterPro" id="IPR003715">
    <property type="entry name" value="Poly_export_N"/>
</dbReference>
<reference evidence="5" key="1">
    <citation type="submission" date="2022-04" db="EMBL/GenBank/DDBJ databases">
        <title>Roseomonas acroporae sp. nov., isolated from coral Acropora digitifera.</title>
        <authorList>
            <person name="Sun H."/>
        </authorList>
    </citation>
    <scope>NUCLEOTIDE SEQUENCE</scope>
    <source>
        <strain evidence="5">NAR14</strain>
    </source>
</reference>
<evidence type="ECO:0000313" key="5">
    <source>
        <dbReference type="EMBL" id="MCK8784598.1"/>
    </source>
</evidence>
<dbReference type="RefSeq" id="WP_248666718.1">
    <property type="nucleotide sequence ID" value="NZ_JALPRX010000035.1"/>
</dbReference>
<dbReference type="Proteomes" id="UP001139516">
    <property type="component" value="Unassembled WGS sequence"/>
</dbReference>
<keyword evidence="6" id="KW-1185">Reference proteome</keyword>
<dbReference type="Pfam" id="PF02563">
    <property type="entry name" value="Poly_export"/>
    <property type="match status" value="1"/>
</dbReference>
<dbReference type="EMBL" id="JALPRX010000035">
    <property type="protein sequence ID" value="MCK8784598.1"/>
    <property type="molecule type" value="Genomic_DNA"/>
</dbReference>
<dbReference type="PANTHER" id="PTHR33619:SF3">
    <property type="entry name" value="POLYSACCHARIDE EXPORT PROTEIN GFCE-RELATED"/>
    <property type="match status" value="1"/>
</dbReference>
<feature type="domain" description="Polysaccharide export protein N-terminal" evidence="3">
    <location>
        <begin position="129"/>
        <end position="201"/>
    </location>
</feature>
<gene>
    <name evidence="5" type="ORF">M0638_09410</name>
</gene>
<evidence type="ECO:0000259" key="4">
    <source>
        <dbReference type="Pfam" id="PF10531"/>
    </source>
</evidence>
<protein>
    <submittedName>
        <fullName evidence="5">Polysaccharide export protein</fullName>
    </submittedName>
</protein>
<dbReference type="PANTHER" id="PTHR33619">
    <property type="entry name" value="POLYSACCHARIDE EXPORT PROTEIN GFCE-RELATED"/>
    <property type="match status" value="1"/>
</dbReference>
<proteinExistence type="predicted"/>
<feature type="domain" description="Soluble ligand binding" evidence="4">
    <location>
        <begin position="507"/>
        <end position="544"/>
    </location>
</feature>
<evidence type="ECO:0000256" key="2">
    <source>
        <dbReference type="SAM" id="MobiDB-lite"/>
    </source>
</evidence>
<name>A0A9X1Y7K6_9PROT</name>
<keyword evidence="1" id="KW-0732">Signal</keyword>
<sequence length="605" mass="64397">MPVNGNRGRGRLRTEGGLALLLLAATGLSAGLPPLLLPLAASAQTLGTPAPLDLPLQSLQPQQGGAAGTRVQDLLTPQRPVARPGEATESEGGAIAAGPLGDRDRQGGPATAVFGASLFTGQPTTTSDAPNPSYILAPGDRVSVRVWGGVEAETVAVVDPDGNLFLPQIGPIRLAGARAGDLQRIVENEVRRIYTSQVQVYAVLLSTHRIGVYVTGFVRRPGRYGGAASDSVLDFLVRSGGVDPGRGSFRDITVQRNGRAVTTIDLYGFLLNGRLPPISLQEGDTILVNRQRAMVGADGAVRNNFLFEVSGRGQVGRELLDLARPLPAATNAIVRGTRGGAPYSRYATLTELASVALQDQDTVTFITDAPAQTVRVMVEGSRIGPSVLVADRDIRLCQLLDHIAVDPGLADTRSVFLLRPRLAEQQRRSINEALDRLERQLFLAVSATTGVAEIRASEAQLVASYIQRGRRTRPDGRLVVTDRQGRCADIRMEEGDTVVIPELSSTVLVAGEVATPQAVVWRPNMSISDYINAVGGYSSRGTASQLMIRHANGEIELDPRNPPRAGDELIALPRLDPKVFQITRDVLGLFAQVASSAATALYLTR</sequence>